<comment type="caution">
    <text evidence="2">The sequence shown here is derived from an EMBL/GenBank/DDBJ whole genome shotgun (WGS) entry which is preliminary data.</text>
</comment>
<dbReference type="Proteomes" id="UP000568877">
    <property type="component" value="Unassembled WGS sequence"/>
</dbReference>
<evidence type="ECO:0000313" key="3">
    <source>
        <dbReference type="Proteomes" id="UP000568877"/>
    </source>
</evidence>
<evidence type="ECO:0000313" key="2">
    <source>
        <dbReference type="EMBL" id="GFP32758.1"/>
    </source>
</evidence>
<evidence type="ECO:0000256" key="1">
    <source>
        <dbReference type="SAM" id="Phobius"/>
    </source>
</evidence>
<gene>
    <name evidence="2" type="ORF">HKBW3S42_01064</name>
</gene>
<keyword evidence="1" id="KW-0812">Transmembrane</keyword>
<accession>A0A6V8PKF6</accession>
<sequence>NRLSLVCVVFVVRDIVLWLFLVDLWMWMRWTLCAWSADGQAIEMMEVALRVFLLLRLQ</sequence>
<name>A0A6V8PKF6_9ACTN</name>
<protein>
    <submittedName>
        <fullName evidence="2">Uncharacterized protein</fullName>
    </submittedName>
</protein>
<proteinExistence type="predicted"/>
<organism evidence="2 3">
    <name type="scientific">Candidatus Hakubella thermalkaliphila</name>
    <dbReference type="NCBI Taxonomy" id="2754717"/>
    <lineage>
        <taxon>Bacteria</taxon>
        <taxon>Bacillati</taxon>
        <taxon>Actinomycetota</taxon>
        <taxon>Actinomycetota incertae sedis</taxon>
        <taxon>Candidatus Hakubellales</taxon>
        <taxon>Candidatus Hakubellaceae</taxon>
        <taxon>Candidatus Hakubella</taxon>
    </lineage>
</organism>
<keyword evidence="1" id="KW-0472">Membrane</keyword>
<feature type="transmembrane region" description="Helical" evidence="1">
    <location>
        <begin position="7"/>
        <end position="28"/>
    </location>
</feature>
<dbReference type="EMBL" id="BLSA01000146">
    <property type="protein sequence ID" value="GFP32758.1"/>
    <property type="molecule type" value="Genomic_DNA"/>
</dbReference>
<feature type="non-terminal residue" evidence="2">
    <location>
        <position position="1"/>
    </location>
</feature>
<keyword evidence="1" id="KW-1133">Transmembrane helix</keyword>
<reference evidence="2 3" key="1">
    <citation type="journal article" date="2020" name="Front. Microbiol.">
        <title>Single-cell genomics of novel Actinobacteria with the Wood-Ljungdahl pathway discovered in a serpentinizing system.</title>
        <authorList>
            <person name="Merino N."/>
            <person name="Kawai M."/>
            <person name="Boyd E.S."/>
            <person name="Colman D.R."/>
            <person name="McGlynn S.E."/>
            <person name="Nealson K.H."/>
            <person name="Kurokawa K."/>
            <person name="Hongoh Y."/>
        </authorList>
    </citation>
    <scope>NUCLEOTIDE SEQUENCE [LARGE SCALE GENOMIC DNA]</scope>
    <source>
        <strain evidence="2 3">S42</strain>
    </source>
</reference>
<dbReference type="AlphaFoldDB" id="A0A6V8PKF6"/>